<dbReference type="SUPFAM" id="SSF53850">
    <property type="entry name" value="Periplasmic binding protein-like II"/>
    <property type="match status" value="1"/>
</dbReference>
<protein>
    <submittedName>
        <fullName evidence="6">DNA-binding transcriptional regulator, LysR family</fullName>
    </submittedName>
</protein>
<comment type="similarity">
    <text evidence="1">Belongs to the LysR transcriptional regulatory family.</text>
</comment>
<accession>A0A1C4EA83</accession>
<dbReference type="InterPro" id="IPR005119">
    <property type="entry name" value="LysR_subst-bd"/>
</dbReference>
<dbReference type="Pfam" id="PF03466">
    <property type="entry name" value="LysR_substrate"/>
    <property type="match status" value="1"/>
</dbReference>
<evidence type="ECO:0000259" key="5">
    <source>
        <dbReference type="PROSITE" id="PS50931"/>
    </source>
</evidence>
<reference evidence="7" key="1">
    <citation type="submission" date="2016-08" db="EMBL/GenBank/DDBJ databases">
        <authorList>
            <person name="Varghese N."/>
            <person name="Submissions Spin"/>
        </authorList>
    </citation>
    <scope>NUCLEOTIDE SEQUENCE [LARGE SCALE GENOMIC DNA]</scope>
    <source>
        <strain evidence="7">REICA_082</strain>
    </source>
</reference>
<proteinExistence type="inferred from homology"/>
<evidence type="ECO:0000313" key="7">
    <source>
        <dbReference type="Proteomes" id="UP000198975"/>
    </source>
</evidence>
<dbReference type="PANTHER" id="PTHR30537:SF21">
    <property type="entry name" value="HTH-TYPE TRANSCRIPTIONAL REGULATOR SINR-RELATED"/>
    <property type="match status" value="1"/>
</dbReference>
<dbReference type="GO" id="GO:0009891">
    <property type="term" value="P:positive regulation of biosynthetic process"/>
    <property type="evidence" value="ECO:0007669"/>
    <property type="project" value="UniProtKB-ARBA"/>
</dbReference>
<evidence type="ECO:0000313" key="6">
    <source>
        <dbReference type="EMBL" id="SCC40450.1"/>
    </source>
</evidence>
<gene>
    <name evidence="6" type="ORF">GA0061071_12019</name>
</gene>
<evidence type="ECO:0000256" key="4">
    <source>
        <dbReference type="ARBA" id="ARBA00023163"/>
    </source>
</evidence>
<feature type="domain" description="HTH lysR-type" evidence="5">
    <location>
        <begin position="25"/>
        <end position="82"/>
    </location>
</feature>
<dbReference type="PANTHER" id="PTHR30537">
    <property type="entry name" value="HTH-TYPE TRANSCRIPTIONAL REGULATOR"/>
    <property type="match status" value="1"/>
</dbReference>
<keyword evidence="4" id="KW-0804">Transcription</keyword>
<dbReference type="InterPro" id="IPR036388">
    <property type="entry name" value="WH-like_DNA-bd_sf"/>
</dbReference>
<keyword evidence="3 6" id="KW-0238">DNA-binding</keyword>
<dbReference type="Gene3D" id="1.10.10.10">
    <property type="entry name" value="Winged helix-like DNA-binding domain superfamily/Winged helix DNA-binding domain"/>
    <property type="match status" value="1"/>
</dbReference>
<dbReference type="GO" id="GO:0003700">
    <property type="term" value="F:DNA-binding transcription factor activity"/>
    <property type="evidence" value="ECO:0007669"/>
    <property type="project" value="InterPro"/>
</dbReference>
<dbReference type="Pfam" id="PF00126">
    <property type="entry name" value="HTH_1"/>
    <property type="match status" value="1"/>
</dbReference>
<dbReference type="AlphaFoldDB" id="A0A1C4EA83"/>
<dbReference type="EMBL" id="FMAY01000020">
    <property type="protein sequence ID" value="SCC40450.1"/>
    <property type="molecule type" value="Genomic_DNA"/>
</dbReference>
<dbReference type="GO" id="GO:0006351">
    <property type="term" value="P:DNA-templated transcription"/>
    <property type="evidence" value="ECO:0007669"/>
    <property type="project" value="TreeGrafter"/>
</dbReference>
<dbReference type="FunFam" id="3.40.190.290:FF:000001">
    <property type="entry name" value="Transcriptional regulator, LysR family"/>
    <property type="match status" value="1"/>
</dbReference>
<name>A0A1C4EA83_9ENTR</name>
<organism evidence="6 7">
    <name type="scientific">Kosakonia oryzendophytica</name>
    <dbReference type="NCBI Taxonomy" id="1005665"/>
    <lineage>
        <taxon>Bacteria</taxon>
        <taxon>Pseudomonadati</taxon>
        <taxon>Pseudomonadota</taxon>
        <taxon>Gammaproteobacteria</taxon>
        <taxon>Enterobacterales</taxon>
        <taxon>Enterobacteriaceae</taxon>
        <taxon>Kosakonia</taxon>
    </lineage>
</organism>
<dbReference type="InterPro" id="IPR058163">
    <property type="entry name" value="LysR-type_TF_proteobact-type"/>
</dbReference>
<keyword evidence="2" id="KW-0805">Transcription regulation</keyword>
<sequence>MKFACALFSGTTDGVRPFITGEIMIRLEDVTLFVRSAALGSFSNAAREAGLLPGQVSAAVHRLERDLDKRLFVRSTRSLRLTAEGEKYLPYAQEMLEVVHAGAESLHSGDNEIKGELRVAMPSDIGRNVLLPLITRFCQQHPKVSLRLSLSDHISDVFRDPVDIAIRYGVLDNSSYVALPLAADNRRVLAASPAYLARNGRPQTLDEVVNHPCLLFTMNSQVYDKWSFPENGMRRQLIVKSRMLCDDADVARRWAIDGLGIVYKSWIDLSDDVLAGRLEVLLPQHPGEAAPLNLICPHRKQFSPAIRHLHNALREHLQPITALMHSHPAFKTTY</sequence>
<evidence type="ECO:0000256" key="1">
    <source>
        <dbReference type="ARBA" id="ARBA00009437"/>
    </source>
</evidence>
<dbReference type="InterPro" id="IPR000847">
    <property type="entry name" value="LysR_HTH_N"/>
</dbReference>
<evidence type="ECO:0000256" key="2">
    <source>
        <dbReference type="ARBA" id="ARBA00023015"/>
    </source>
</evidence>
<dbReference type="CDD" id="cd08422">
    <property type="entry name" value="PBP2_CrgA_like"/>
    <property type="match status" value="1"/>
</dbReference>
<dbReference type="InterPro" id="IPR036390">
    <property type="entry name" value="WH_DNA-bd_sf"/>
</dbReference>
<dbReference type="SUPFAM" id="SSF46785">
    <property type="entry name" value="Winged helix' DNA-binding domain"/>
    <property type="match status" value="1"/>
</dbReference>
<dbReference type="Gene3D" id="3.40.190.290">
    <property type="match status" value="1"/>
</dbReference>
<dbReference type="GO" id="GO:0043565">
    <property type="term" value="F:sequence-specific DNA binding"/>
    <property type="evidence" value="ECO:0007669"/>
    <property type="project" value="TreeGrafter"/>
</dbReference>
<dbReference type="PROSITE" id="PS50931">
    <property type="entry name" value="HTH_LYSR"/>
    <property type="match status" value="1"/>
</dbReference>
<keyword evidence="7" id="KW-1185">Reference proteome</keyword>
<evidence type="ECO:0000256" key="3">
    <source>
        <dbReference type="ARBA" id="ARBA00023125"/>
    </source>
</evidence>
<dbReference type="Proteomes" id="UP000198975">
    <property type="component" value="Unassembled WGS sequence"/>
</dbReference>